<sequence>MSADSYQTRSNPRILVVGTSGAGKSRLAGQLAAALGVPHVELDALYWGPDWTPRPRADFEAGVRQAAAAPAWVIDGNHGSARDLLWPHATHVVWLDYGRATVMARVLRRTLRRVLLRQPLWAGNRESLRRTLFTRGSILRWSWDTFEKNRRAYTRLRDGNAYPQLQWLEFRRPAEARAWLRRIRKLSQ</sequence>
<gene>
    <name evidence="1" type="ORF">H0I39_09715</name>
</gene>
<accession>A0A853IV57</accession>
<comment type="caution">
    <text evidence="1">The sequence shown here is derived from an EMBL/GenBank/DDBJ whole genome shotgun (WGS) entry which is preliminary data.</text>
</comment>
<dbReference type="SUPFAM" id="SSF52540">
    <property type="entry name" value="P-loop containing nucleoside triphosphate hydrolases"/>
    <property type="match status" value="1"/>
</dbReference>
<name>A0A853IV57_9BURK</name>
<proteinExistence type="predicted"/>
<dbReference type="PANTHER" id="PTHR37816:SF1">
    <property type="entry name" value="TOXIN"/>
    <property type="match status" value="1"/>
</dbReference>
<dbReference type="InterPro" id="IPR052922">
    <property type="entry name" value="Cytidylate_Kinase-2"/>
</dbReference>
<organism evidence="1 2">
    <name type="scientific">Ottowia beijingensis</name>
    <dbReference type="NCBI Taxonomy" id="1207057"/>
    <lineage>
        <taxon>Bacteria</taxon>
        <taxon>Pseudomonadati</taxon>
        <taxon>Pseudomonadota</taxon>
        <taxon>Betaproteobacteria</taxon>
        <taxon>Burkholderiales</taxon>
        <taxon>Comamonadaceae</taxon>
        <taxon>Ottowia</taxon>
    </lineage>
</organism>
<dbReference type="PANTHER" id="PTHR37816">
    <property type="entry name" value="YALI0E33011P"/>
    <property type="match status" value="1"/>
</dbReference>
<evidence type="ECO:0000313" key="1">
    <source>
        <dbReference type="EMBL" id="NZA01964.1"/>
    </source>
</evidence>
<dbReference type="RefSeq" id="WP_180550353.1">
    <property type="nucleotide sequence ID" value="NZ_JACCKX010000001.1"/>
</dbReference>
<evidence type="ECO:0000313" key="2">
    <source>
        <dbReference type="Proteomes" id="UP000589716"/>
    </source>
</evidence>
<reference evidence="1 2" key="1">
    <citation type="submission" date="2020-07" db="EMBL/GenBank/DDBJ databases">
        <authorList>
            <person name="Maaloum M."/>
        </authorList>
    </citation>
    <scope>NUCLEOTIDE SEQUENCE [LARGE SCALE GENOMIC DNA]</scope>
    <source>
        <strain evidence="1 2">GCS-AN-3</strain>
    </source>
</reference>
<dbReference type="InterPro" id="IPR027417">
    <property type="entry name" value="P-loop_NTPase"/>
</dbReference>
<dbReference type="Gene3D" id="3.40.50.300">
    <property type="entry name" value="P-loop containing nucleotide triphosphate hydrolases"/>
    <property type="match status" value="1"/>
</dbReference>
<dbReference type="EMBL" id="JACCKX010000001">
    <property type="protein sequence ID" value="NZA01964.1"/>
    <property type="molecule type" value="Genomic_DNA"/>
</dbReference>
<dbReference type="AlphaFoldDB" id="A0A853IV57"/>
<protein>
    <submittedName>
        <fullName evidence="1">Toxin</fullName>
    </submittedName>
</protein>
<keyword evidence="2" id="KW-1185">Reference proteome</keyword>
<dbReference type="Proteomes" id="UP000589716">
    <property type="component" value="Unassembled WGS sequence"/>
</dbReference>